<dbReference type="InterPro" id="IPR011146">
    <property type="entry name" value="HIT-like"/>
</dbReference>
<dbReference type="Gene3D" id="3.30.428.10">
    <property type="entry name" value="HIT-like"/>
    <property type="match status" value="1"/>
</dbReference>
<dbReference type="AlphaFoldDB" id="A0A2G1VH17"/>
<feature type="domain" description="HIT" evidence="2">
    <location>
        <begin position="4"/>
        <end position="110"/>
    </location>
</feature>
<dbReference type="PANTHER" id="PTHR42997">
    <property type="entry name" value="HIT FAMILY HYDROLASE"/>
    <property type="match status" value="1"/>
</dbReference>
<dbReference type="InterPro" id="IPR036265">
    <property type="entry name" value="HIT-like_sf"/>
</dbReference>
<dbReference type="Pfam" id="PF01230">
    <property type="entry name" value="HIT"/>
    <property type="match status" value="1"/>
</dbReference>
<dbReference type="PROSITE" id="PS51084">
    <property type="entry name" value="HIT_2"/>
    <property type="match status" value="1"/>
</dbReference>
<accession>A0A2G1VH17</accession>
<evidence type="ECO:0000313" key="3">
    <source>
        <dbReference type="EMBL" id="PHQ26085.1"/>
    </source>
</evidence>
<dbReference type="Proteomes" id="UP000229044">
    <property type="component" value="Unassembled WGS sequence"/>
</dbReference>
<comment type="caution">
    <text evidence="3">The sequence shown here is derived from an EMBL/GenBank/DDBJ whole genome shotgun (WGS) entry which is preliminary data.</text>
</comment>
<name>A0A2G1VH17_9GAMM</name>
<dbReference type="OrthoDB" id="9784774at2"/>
<feature type="short sequence motif" description="Histidine triad motif" evidence="1">
    <location>
        <begin position="95"/>
        <end position="99"/>
    </location>
</feature>
<protein>
    <submittedName>
        <fullName evidence="3">HIT family protein</fullName>
    </submittedName>
</protein>
<organism evidence="3 4">
    <name type="scientific">Marinobacter guineae</name>
    <dbReference type="NCBI Taxonomy" id="432303"/>
    <lineage>
        <taxon>Bacteria</taxon>
        <taxon>Pseudomonadati</taxon>
        <taxon>Pseudomonadota</taxon>
        <taxon>Gammaproteobacteria</taxon>
        <taxon>Pseudomonadales</taxon>
        <taxon>Marinobacteraceae</taxon>
        <taxon>Marinobacter</taxon>
    </lineage>
</organism>
<dbReference type="GO" id="GO:0003824">
    <property type="term" value="F:catalytic activity"/>
    <property type="evidence" value="ECO:0007669"/>
    <property type="project" value="InterPro"/>
</dbReference>
<dbReference type="PANTHER" id="PTHR42997:SF1">
    <property type="entry name" value="AP-4-A PHOSPHORYLASE"/>
    <property type="match status" value="1"/>
</dbReference>
<dbReference type="RefSeq" id="WP_099616168.1">
    <property type="nucleotide sequence ID" value="NZ_KZ319339.1"/>
</dbReference>
<evidence type="ECO:0000256" key="1">
    <source>
        <dbReference type="PROSITE-ProRule" id="PRU00464"/>
    </source>
</evidence>
<keyword evidence="4" id="KW-1185">Reference proteome</keyword>
<dbReference type="InterPro" id="IPR019808">
    <property type="entry name" value="Histidine_triad_CS"/>
</dbReference>
<gene>
    <name evidence="3" type="ORF">CLH62_00270</name>
</gene>
<sequence length="127" mass="14366">MTEERCPFCSITQDRILLQNDSGYLINDGFPISPGHSLVIPSDHYANFFEIPEIVRTDLFRLVDEGKRLLDSSLGPDGYNIGINSGLAAGQTVPHLHIHLIPRFNGDQKDSRGGVRWIFPDKARYWK</sequence>
<evidence type="ECO:0000259" key="2">
    <source>
        <dbReference type="PROSITE" id="PS51084"/>
    </source>
</evidence>
<dbReference type="InterPro" id="IPR052908">
    <property type="entry name" value="AP-4-A_phosphorylase"/>
</dbReference>
<dbReference type="EMBL" id="NTFI01000001">
    <property type="protein sequence ID" value="PHQ26085.1"/>
    <property type="molecule type" value="Genomic_DNA"/>
</dbReference>
<dbReference type="PROSITE" id="PS00892">
    <property type="entry name" value="HIT_1"/>
    <property type="match status" value="1"/>
</dbReference>
<dbReference type="SUPFAM" id="SSF54197">
    <property type="entry name" value="HIT-like"/>
    <property type="match status" value="1"/>
</dbReference>
<reference evidence="3 4" key="1">
    <citation type="submission" date="2017-09" db="EMBL/GenBank/DDBJ databases">
        <title>The draft genome sequences of Marinobacter guineae M3B.</title>
        <authorList>
            <person name="Cao J."/>
        </authorList>
    </citation>
    <scope>NUCLEOTIDE SEQUENCE [LARGE SCALE GENOMIC DNA]</scope>
    <source>
        <strain evidence="3 4">M3B</strain>
    </source>
</reference>
<evidence type="ECO:0000313" key="4">
    <source>
        <dbReference type="Proteomes" id="UP000229044"/>
    </source>
</evidence>
<proteinExistence type="predicted"/>